<evidence type="ECO:0000313" key="4">
    <source>
        <dbReference type="Proteomes" id="UP000799537"/>
    </source>
</evidence>
<sequence length="174" mass="19340">MPLEVFFHFYPALLSFAVLARAPAFPPPPPPPSPSDDDDGLIDLDEADPDLRPAPPVVHWRSACDAVLNPAWNPATDPLPAPGIEHVDLGENGLTVHTYTIHGPGAVWVGFCVRIHGDRVADFCIFRNSVRQLNPGPYIQSMRERWAQPGWYLQKERHGQGHRMDIRTPLAMAD</sequence>
<evidence type="ECO:0000256" key="1">
    <source>
        <dbReference type="SAM" id="MobiDB-lite"/>
    </source>
</evidence>
<organism evidence="3 4">
    <name type="scientific">Zasmidium cellare ATCC 36951</name>
    <dbReference type="NCBI Taxonomy" id="1080233"/>
    <lineage>
        <taxon>Eukaryota</taxon>
        <taxon>Fungi</taxon>
        <taxon>Dikarya</taxon>
        <taxon>Ascomycota</taxon>
        <taxon>Pezizomycotina</taxon>
        <taxon>Dothideomycetes</taxon>
        <taxon>Dothideomycetidae</taxon>
        <taxon>Mycosphaerellales</taxon>
        <taxon>Mycosphaerellaceae</taxon>
        <taxon>Zasmidium</taxon>
    </lineage>
</organism>
<dbReference type="EMBL" id="ML993590">
    <property type="protein sequence ID" value="KAF2168469.1"/>
    <property type="molecule type" value="Genomic_DNA"/>
</dbReference>
<dbReference type="GeneID" id="54559026"/>
<accession>A0A6A6CRR1</accession>
<feature type="region of interest" description="Disordered" evidence="1">
    <location>
        <begin position="25"/>
        <end position="48"/>
    </location>
</feature>
<name>A0A6A6CRR1_ZASCE</name>
<proteinExistence type="predicted"/>
<feature type="compositionally biased region" description="Acidic residues" evidence="1">
    <location>
        <begin position="35"/>
        <end position="48"/>
    </location>
</feature>
<dbReference type="AlphaFoldDB" id="A0A6A6CRR1"/>
<evidence type="ECO:0000313" key="3">
    <source>
        <dbReference type="EMBL" id="KAF2168469.1"/>
    </source>
</evidence>
<keyword evidence="2" id="KW-0732">Signal</keyword>
<reference evidence="3" key="1">
    <citation type="journal article" date="2020" name="Stud. Mycol.">
        <title>101 Dothideomycetes genomes: a test case for predicting lifestyles and emergence of pathogens.</title>
        <authorList>
            <person name="Haridas S."/>
            <person name="Albert R."/>
            <person name="Binder M."/>
            <person name="Bloem J."/>
            <person name="Labutti K."/>
            <person name="Salamov A."/>
            <person name="Andreopoulos B."/>
            <person name="Baker S."/>
            <person name="Barry K."/>
            <person name="Bills G."/>
            <person name="Bluhm B."/>
            <person name="Cannon C."/>
            <person name="Castanera R."/>
            <person name="Culley D."/>
            <person name="Daum C."/>
            <person name="Ezra D."/>
            <person name="Gonzalez J."/>
            <person name="Henrissat B."/>
            <person name="Kuo A."/>
            <person name="Liang C."/>
            <person name="Lipzen A."/>
            <person name="Lutzoni F."/>
            <person name="Magnuson J."/>
            <person name="Mondo S."/>
            <person name="Nolan M."/>
            <person name="Ohm R."/>
            <person name="Pangilinan J."/>
            <person name="Park H.-J."/>
            <person name="Ramirez L."/>
            <person name="Alfaro M."/>
            <person name="Sun H."/>
            <person name="Tritt A."/>
            <person name="Yoshinaga Y."/>
            <person name="Zwiers L.-H."/>
            <person name="Turgeon B."/>
            <person name="Goodwin S."/>
            <person name="Spatafora J."/>
            <person name="Crous P."/>
            <person name="Grigoriev I."/>
        </authorList>
    </citation>
    <scope>NUCLEOTIDE SEQUENCE</scope>
    <source>
        <strain evidence="3">ATCC 36951</strain>
    </source>
</reference>
<dbReference type="RefSeq" id="XP_033669358.1">
    <property type="nucleotide sequence ID" value="XM_033805754.1"/>
</dbReference>
<feature type="compositionally biased region" description="Pro residues" evidence="1">
    <location>
        <begin position="25"/>
        <end position="34"/>
    </location>
</feature>
<feature type="signal peptide" evidence="2">
    <location>
        <begin position="1"/>
        <end position="24"/>
    </location>
</feature>
<protein>
    <submittedName>
        <fullName evidence="3">Uncharacterized protein</fullName>
    </submittedName>
</protein>
<evidence type="ECO:0000256" key="2">
    <source>
        <dbReference type="SAM" id="SignalP"/>
    </source>
</evidence>
<dbReference type="Proteomes" id="UP000799537">
    <property type="component" value="Unassembled WGS sequence"/>
</dbReference>
<keyword evidence="4" id="KW-1185">Reference proteome</keyword>
<gene>
    <name evidence="3" type="ORF">M409DRAFT_21219</name>
</gene>
<feature type="chain" id="PRO_5025400426" evidence="2">
    <location>
        <begin position="25"/>
        <end position="174"/>
    </location>
</feature>